<dbReference type="RefSeq" id="XP_046040717.1">
    <property type="nucleotide sequence ID" value="XM_046185551.1"/>
</dbReference>
<organism evidence="1 2">
    <name type="scientific">Fusarium redolens</name>
    <dbReference type="NCBI Taxonomy" id="48865"/>
    <lineage>
        <taxon>Eukaryota</taxon>
        <taxon>Fungi</taxon>
        <taxon>Dikarya</taxon>
        <taxon>Ascomycota</taxon>
        <taxon>Pezizomycotina</taxon>
        <taxon>Sordariomycetes</taxon>
        <taxon>Hypocreomycetidae</taxon>
        <taxon>Hypocreales</taxon>
        <taxon>Nectriaceae</taxon>
        <taxon>Fusarium</taxon>
        <taxon>Fusarium redolens species complex</taxon>
    </lineage>
</organism>
<comment type="caution">
    <text evidence="1">The sequence shown here is derived from an EMBL/GenBank/DDBJ whole genome shotgun (WGS) entry which is preliminary data.</text>
</comment>
<evidence type="ECO:0000313" key="2">
    <source>
        <dbReference type="Proteomes" id="UP000720189"/>
    </source>
</evidence>
<dbReference type="OrthoDB" id="2571985at2759"/>
<reference evidence="1" key="1">
    <citation type="journal article" date="2021" name="Nat. Commun.">
        <title>Genetic determinants of endophytism in the Arabidopsis root mycobiome.</title>
        <authorList>
            <person name="Mesny F."/>
            <person name="Miyauchi S."/>
            <person name="Thiergart T."/>
            <person name="Pickel B."/>
            <person name="Atanasova L."/>
            <person name="Karlsson M."/>
            <person name="Huettel B."/>
            <person name="Barry K.W."/>
            <person name="Haridas S."/>
            <person name="Chen C."/>
            <person name="Bauer D."/>
            <person name="Andreopoulos W."/>
            <person name="Pangilinan J."/>
            <person name="LaButti K."/>
            <person name="Riley R."/>
            <person name="Lipzen A."/>
            <person name="Clum A."/>
            <person name="Drula E."/>
            <person name="Henrissat B."/>
            <person name="Kohler A."/>
            <person name="Grigoriev I.V."/>
            <person name="Martin F.M."/>
            <person name="Hacquard S."/>
        </authorList>
    </citation>
    <scope>NUCLEOTIDE SEQUENCE</scope>
    <source>
        <strain evidence="1">MPI-CAGE-AT-0023</strain>
    </source>
</reference>
<dbReference type="Proteomes" id="UP000720189">
    <property type="component" value="Unassembled WGS sequence"/>
</dbReference>
<keyword evidence="2" id="KW-1185">Reference proteome</keyword>
<accession>A0A9P9FVW8</accession>
<dbReference type="GeneID" id="70215505"/>
<dbReference type="EMBL" id="JAGMUX010000046">
    <property type="protein sequence ID" value="KAH7202905.1"/>
    <property type="molecule type" value="Genomic_DNA"/>
</dbReference>
<sequence length="125" mass="14405">MTQLSHCNMWCAICGGPVASYNITSHYNRPEDCYKYDPDVIDPADVEWTNQTQILGYNPSPAANSKFYVSGPARIHRFLSLSSEARQDPTLEGIDVRSLRVYKNEKCRERVIPFHPECYEHWHGI</sequence>
<proteinExistence type="predicted"/>
<protein>
    <submittedName>
        <fullName evidence="1">Uncharacterized protein</fullName>
    </submittedName>
</protein>
<name>A0A9P9FVW8_FUSRE</name>
<evidence type="ECO:0000313" key="1">
    <source>
        <dbReference type="EMBL" id="KAH7202905.1"/>
    </source>
</evidence>
<gene>
    <name evidence="1" type="ORF">BKA55DRAFT_292802</name>
</gene>
<dbReference type="AlphaFoldDB" id="A0A9P9FVW8"/>